<dbReference type="Proteomes" id="UP001374535">
    <property type="component" value="Chromosome 6"/>
</dbReference>
<reference evidence="2 3" key="1">
    <citation type="journal article" date="2023" name="Life. Sci Alliance">
        <title>Evolutionary insights into 3D genome organization and epigenetic landscape of Vigna mungo.</title>
        <authorList>
            <person name="Junaid A."/>
            <person name="Singh B."/>
            <person name="Bhatia S."/>
        </authorList>
    </citation>
    <scope>NUCLEOTIDE SEQUENCE [LARGE SCALE GENOMIC DNA]</scope>
    <source>
        <strain evidence="2">Urdbean</strain>
    </source>
</reference>
<feature type="transmembrane region" description="Helical" evidence="1">
    <location>
        <begin position="37"/>
        <end position="56"/>
    </location>
</feature>
<accession>A0AAQ3RV61</accession>
<evidence type="ECO:0000313" key="2">
    <source>
        <dbReference type="EMBL" id="WVZ06333.1"/>
    </source>
</evidence>
<dbReference type="AlphaFoldDB" id="A0AAQ3RV61"/>
<dbReference type="Gene3D" id="2.60.120.10">
    <property type="entry name" value="Jelly Rolls"/>
    <property type="match status" value="1"/>
</dbReference>
<dbReference type="PANTHER" id="PTHR37742:SF1">
    <property type="entry name" value="OS01G0810200 PROTEIN"/>
    <property type="match status" value="1"/>
</dbReference>
<keyword evidence="3" id="KW-1185">Reference proteome</keyword>
<dbReference type="GO" id="GO:0005802">
    <property type="term" value="C:trans-Golgi network"/>
    <property type="evidence" value="ECO:0007669"/>
    <property type="project" value="TreeGrafter"/>
</dbReference>
<sequence length="293" mass="33434">MSTQRRTGFINSQTTTSQQIRPSVITWFLQRPHSIPILLAIFLFLAWISLRVQLVYHTPPHSSHRDALVNLVRFHASHVAKDNRGWLFDPIVLALDSGLSGSNRAFLHAISMRRRFVVFSLFLVRSAWRDILKSGAVTCSSLHVGEIRPGKRRGNHRHHHCNETFLIWGAATRFRLENSEQDDGYAEVTIGKDEIAVATSPVDKAHALVNIDSTRSIFFIGCQDGVMNNSASIRLVMNVRILQGKKIDSREIMLCYDLRHSKQGLVPNILIMDNEHVRVPFRHDQDRTVQFND</sequence>
<dbReference type="EMBL" id="CP144695">
    <property type="protein sequence ID" value="WVZ06333.1"/>
    <property type="molecule type" value="Genomic_DNA"/>
</dbReference>
<dbReference type="GO" id="GO:0005768">
    <property type="term" value="C:endosome"/>
    <property type="evidence" value="ECO:0007669"/>
    <property type="project" value="TreeGrafter"/>
</dbReference>
<keyword evidence="1" id="KW-1133">Transmembrane helix</keyword>
<dbReference type="InterPro" id="IPR011051">
    <property type="entry name" value="RmlC_Cupin_sf"/>
</dbReference>
<keyword evidence="1" id="KW-0812">Transmembrane</keyword>
<evidence type="ECO:0000256" key="1">
    <source>
        <dbReference type="SAM" id="Phobius"/>
    </source>
</evidence>
<dbReference type="PANTHER" id="PTHR37742">
    <property type="entry name" value="OS01G0810200 PROTEIN"/>
    <property type="match status" value="1"/>
</dbReference>
<dbReference type="InterPro" id="IPR014710">
    <property type="entry name" value="RmlC-like_jellyroll"/>
</dbReference>
<name>A0AAQ3RV61_VIGMU</name>
<proteinExistence type="predicted"/>
<organism evidence="2 3">
    <name type="scientific">Vigna mungo</name>
    <name type="common">Black gram</name>
    <name type="synonym">Phaseolus mungo</name>
    <dbReference type="NCBI Taxonomy" id="3915"/>
    <lineage>
        <taxon>Eukaryota</taxon>
        <taxon>Viridiplantae</taxon>
        <taxon>Streptophyta</taxon>
        <taxon>Embryophyta</taxon>
        <taxon>Tracheophyta</taxon>
        <taxon>Spermatophyta</taxon>
        <taxon>Magnoliopsida</taxon>
        <taxon>eudicotyledons</taxon>
        <taxon>Gunneridae</taxon>
        <taxon>Pentapetalae</taxon>
        <taxon>rosids</taxon>
        <taxon>fabids</taxon>
        <taxon>Fabales</taxon>
        <taxon>Fabaceae</taxon>
        <taxon>Papilionoideae</taxon>
        <taxon>50 kb inversion clade</taxon>
        <taxon>NPAAA clade</taxon>
        <taxon>indigoferoid/millettioid clade</taxon>
        <taxon>Phaseoleae</taxon>
        <taxon>Vigna</taxon>
    </lineage>
</organism>
<gene>
    <name evidence="2" type="ORF">V8G54_019679</name>
</gene>
<dbReference type="SUPFAM" id="SSF51182">
    <property type="entry name" value="RmlC-like cupins"/>
    <property type="match status" value="1"/>
</dbReference>
<evidence type="ECO:0000313" key="3">
    <source>
        <dbReference type="Proteomes" id="UP001374535"/>
    </source>
</evidence>
<protein>
    <submittedName>
        <fullName evidence="2">Uncharacterized protein</fullName>
    </submittedName>
</protein>
<keyword evidence="1" id="KW-0472">Membrane</keyword>